<feature type="transmembrane region" description="Helical" evidence="9">
    <location>
        <begin position="131"/>
        <end position="152"/>
    </location>
</feature>
<evidence type="ECO:0000256" key="5">
    <source>
        <dbReference type="ARBA" id="ARBA00022692"/>
    </source>
</evidence>
<dbReference type="GO" id="GO:0005886">
    <property type="term" value="C:plasma membrane"/>
    <property type="evidence" value="ECO:0007669"/>
    <property type="project" value="UniProtKB-SubCell"/>
</dbReference>
<evidence type="ECO:0000256" key="3">
    <source>
        <dbReference type="ARBA" id="ARBA00022475"/>
    </source>
</evidence>
<evidence type="ECO:0000256" key="8">
    <source>
        <dbReference type="ARBA" id="ARBA00038436"/>
    </source>
</evidence>
<evidence type="ECO:0000256" key="7">
    <source>
        <dbReference type="ARBA" id="ARBA00023136"/>
    </source>
</evidence>
<keyword evidence="2 9" id="KW-0813">Transport</keyword>
<proteinExistence type="inferred from homology"/>
<feature type="transmembrane region" description="Helical" evidence="9">
    <location>
        <begin position="90"/>
        <end position="111"/>
    </location>
</feature>
<evidence type="ECO:0000256" key="6">
    <source>
        <dbReference type="ARBA" id="ARBA00022989"/>
    </source>
</evidence>
<organism evidence="11 12">
    <name type="scientific">Sedimenticola selenatireducens</name>
    <dbReference type="NCBI Taxonomy" id="191960"/>
    <lineage>
        <taxon>Bacteria</taxon>
        <taxon>Pseudomonadati</taxon>
        <taxon>Pseudomonadota</taxon>
        <taxon>Gammaproteobacteria</taxon>
        <taxon>Chromatiales</taxon>
        <taxon>Sedimenticolaceae</taxon>
        <taxon>Sedimenticola</taxon>
    </lineage>
</organism>
<feature type="transmembrane region" description="Helical" evidence="9">
    <location>
        <begin position="49"/>
        <end position="69"/>
    </location>
</feature>
<dbReference type="STRING" id="1111735.GCA_000428045_02746"/>
<gene>
    <name evidence="11" type="ORF">C0630_02865</name>
</gene>
<evidence type="ECO:0000256" key="4">
    <source>
        <dbReference type="ARBA" id="ARBA00022519"/>
    </source>
</evidence>
<keyword evidence="6 9" id="KW-1133">Transmembrane helix</keyword>
<feature type="domain" description="Tripartite ATP-independent periplasmic transporters DctQ component" evidence="10">
    <location>
        <begin position="29"/>
        <end position="151"/>
    </location>
</feature>
<dbReference type="InterPro" id="IPR055348">
    <property type="entry name" value="DctQ"/>
</dbReference>
<keyword evidence="4 9" id="KW-0997">Cell inner membrane</keyword>
<keyword evidence="7 9" id="KW-0472">Membrane</keyword>
<comment type="caution">
    <text evidence="9">Lacks conserved residue(s) required for the propagation of feature annotation.</text>
</comment>
<evidence type="ECO:0000259" key="10">
    <source>
        <dbReference type="Pfam" id="PF04290"/>
    </source>
</evidence>
<protein>
    <recommendedName>
        <fullName evidence="9">TRAP transporter small permease protein</fullName>
    </recommendedName>
</protein>
<dbReference type="AlphaFoldDB" id="A0A2N6D0C0"/>
<comment type="subunit">
    <text evidence="9">The complex comprises the extracytoplasmic solute receptor protein and the two transmembrane proteins.</text>
</comment>
<reference evidence="11 12" key="1">
    <citation type="submission" date="2017-11" db="EMBL/GenBank/DDBJ databases">
        <title>Genome-resolved metagenomics identifies genetic mobility, metabolic interactions, and unexpected diversity in perchlorate-reducing communities.</title>
        <authorList>
            <person name="Barnum T.P."/>
            <person name="Figueroa I.A."/>
            <person name="Carlstrom C.I."/>
            <person name="Lucas L.N."/>
            <person name="Engelbrektson A.L."/>
            <person name="Coates J.D."/>
        </authorList>
    </citation>
    <scope>NUCLEOTIDE SEQUENCE [LARGE SCALE GENOMIC DNA]</scope>
    <source>
        <strain evidence="11">BM301</strain>
    </source>
</reference>
<comment type="similarity">
    <text evidence="8 9">Belongs to the TRAP transporter small permease family.</text>
</comment>
<accession>A0A2N6D0C0</accession>
<sequence length="168" mass="18500">MFQRMNRALLQISKWSAWSGMILLLGAVFTTTADILARKLFGFTYQGTIDIVQLLVLSSAFLSIPYAFITRSHVAVAIFTDKFGDRGRAAISALAAFLGTVIMAAFGWFGFNHASMQMEYGDVSQTIGIPIVWYWVPVIYGCALSSLISLMMSGESIYKTLLGERSLS</sequence>
<comment type="function">
    <text evidence="9">Part of the tripartite ATP-independent periplasmic (TRAP) transport system.</text>
</comment>
<evidence type="ECO:0000256" key="2">
    <source>
        <dbReference type="ARBA" id="ARBA00022448"/>
    </source>
</evidence>
<evidence type="ECO:0000256" key="1">
    <source>
        <dbReference type="ARBA" id="ARBA00004429"/>
    </source>
</evidence>
<dbReference type="EMBL" id="PKUN01000002">
    <property type="protein sequence ID" value="PLX63114.1"/>
    <property type="molecule type" value="Genomic_DNA"/>
</dbReference>
<evidence type="ECO:0000313" key="12">
    <source>
        <dbReference type="Proteomes" id="UP000235015"/>
    </source>
</evidence>
<evidence type="ECO:0000256" key="9">
    <source>
        <dbReference type="RuleBase" id="RU369079"/>
    </source>
</evidence>
<name>A0A2N6D0C0_9GAMM</name>
<evidence type="ECO:0000313" key="11">
    <source>
        <dbReference type="EMBL" id="PLX63114.1"/>
    </source>
</evidence>
<comment type="caution">
    <text evidence="11">The sequence shown here is derived from an EMBL/GenBank/DDBJ whole genome shotgun (WGS) entry which is preliminary data.</text>
</comment>
<dbReference type="GO" id="GO:0022857">
    <property type="term" value="F:transmembrane transporter activity"/>
    <property type="evidence" value="ECO:0007669"/>
    <property type="project" value="UniProtKB-UniRule"/>
</dbReference>
<comment type="subcellular location">
    <subcellularLocation>
        <location evidence="1 9">Cell inner membrane</location>
        <topology evidence="1 9">Multi-pass membrane protein</topology>
    </subcellularLocation>
</comment>
<dbReference type="InterPro" id="IPR007387">
    <property type="entry name" value="TRAP_DctQ"/>
</dbReference>
<keyword evidence="5 9" id="KW-0812">Transmembrane</keyword>
<dbReference type="Pfam" id="PF04290">
    <property type="entry name" value="DctQ"/>
    <property type="match status" value="1"/>
</dbReference>
<keyword evidence="3" id="KW-1003">Cell membrane</keyword>
<dbReference type="PANTHER" id="PTHR35011">
    <property type="entry name" value="2,3-DIKETO-L-GULONATE TRAP TRANSPORTER SMALL PERMEASE PROTEIN YIAM"/>
    <property type="match status" value="1"/>
</dbReference>
<dbReference type="Proteomes" id="UP000235015">
    <property type="component" value="Unassembled WGS sequence"/>
</dbReference>